<dbReference type="AlphaFoldDB" id="A0A7G7GCF1"/>
<sequence length="134" mass="15565">MAEPSLSVIKKDYIEINYNSENEWLYVNWIGTPSHESSMAGCEDILRTLAKYPVFKIINDNRNVAGSWDKGISWVIRSWLPRFMRLGYFYMAWVQSPCPESQKSLQQSLSHELPNMTILVFEDLETAAAWLKEV</sequence>
<keyword evidence="2" id="KW-1185">Reference proteome</keyword>
<evidence type="ECO:0008006" key="3">
    <source>
        <dbReference type="Google" id="ProtNLM"/>
    </source>
</evidence>
<name>A0A7G7GCF1_9BACT</name>
<dbReference type="RefSeq" id="WP_185271329.1">
    <property type="nucleotide sequence ID" value="NZ_CP055156.1"/>
</dbReference>
<dbReference type="KEGG" id="aswu:HUW51_19660"/>
<dbReference type="Proteomes" id="UP000515237">
    <property type="component" value="Chromosome"/>
</dbReference>
<dbReference type="EMBL" id="CP055156">
    <property type="protein sequence ID" value="QNF34835.1"/>
    <property type="molecule type" value="Genomic_DNA"/>
</dbReference>
<evidence type="ECO:0000313" key="2">
    <source>
        <dbReference type="Proteomes" id="UP000515237"/>
    </source>
</evidence>
<protein>
    <recommendedName>
        <fullName evidence="3">STAS/SEC14 domain-containing protein</fullName>
    </recommendedName>
</protein>
<accession>A0A7G7GCF1</accession>
<evidence type="ECO:0000313" key="1">
    <source>
        <dbReference type="EMBL" id="QNF34835.1"/>
    </source>
</evidence>
<gene>
    <name evidence="1" type="ORF">HUW51_19660</name>
</gene>
<organism evidence="1 2">
    <name type="scientific">Adhaeribacter swui</name>
    <dbReference type="NCBI Taxonomy" id="2086471"/>
    <lineage>
        <taxon>Bacteria</taxon>
        <taxon>Pseudomonadati</taxon>
        <taxon>Bacteroidota</taxon>
        <taxon>Cytophagia</taxon>
        <taxon>Cytophagales</taxon>
        <taxon>Hymenobacteraceae</taxon>
        <taxon>Adhaeribacter</taxon>
    </lineage>
</organism>
<reference evidence="1 2" key="1">
    <citation type="journal article" date="2018" name="Int. J. Syst. Evol. Microbiol.">
        <title>Adhaeribacter swui sp. nov., isolated from wet mud.</title>
        <authorList>
            <person name="Kim D.U."/>
            <person name="Kim K.W."/>
            <person name="Kang M.S."/>
            <person name="Kim J.Y."/>
            <person name="Jang J.H."/>
            <person name="Kim M.K."/>
        </authorList>
    </citation>
    <scope>NUCLEOTIDE SEQUENCE [LARGE SCALE GENOMIC DNA]</scope>
    <source>
        <strain evidence="1 2">KCTC 52873</strain>
    </source>
</reference>
<proteinExistence type="predicted"/>